<keyword evidence="1" id="KW-0732">Signal</keyword>
<dbReference type="InterPro" id="IPR050266">
    <property type="entry name" value="AB_hydrolase_sf"/>
</dbReference>
<dbReference type="GO" id="GO:0016787">
    <property type="term" value="F:hydrolase activity"/>
    <property type="evidence" value="ECO:0007669"/>
    <property type="project" value="UniProtKB-KW"/>
</dbReference>
<dbReference type="RefSeq" id="WP_338607076.1">
    <property type="nucleotide sequence ID" value="NZ_CP146275.1"/>
</dbReference>
<feature type="domain" description="AB hydrolase-1" evidence="2">
    <location>
        <begin position="50"/>
        <end position="264"/>
    </location>
</feature>
<keyword evidence="3" id="KW-0378">Hydrolase</keyword>
<dbReference type="Gene3D" id="3.40.50.1820">
    <property type="entry name" value="alpha/beta hydrolase"/>
    <property type="match status" value="1"/>
</dbReference>
<evidence type="ECO:0000256" key="1">
    <source>
        <dbReference type="SAM" id="SignalP"/>
    </source>
</evidence>
<dbReference type="Proteomes" id="UP001369958">
    <property type="component" value="Chromosome"/>
</dbReference>
<evidence type="ECO:0000313" key="4">
    <source>
        <dbReference type="Proteomes" id="UP001369958"/>
    </source>
</evidence>
<dbReference type="SUPFAM" id="SSF53474">
    <property type="entry name" value="alpha/beta-Hydrolases"/>
    <property type="match status" value="1"/>
</dbReference>
<organism evidence="3 4">
    <name type="scientific">Pelagibacterium nitratireducens</name>
    <dbReference type="NCBI Taxonomy" id="1046114"/>
    <lineage>
        <taxon>Bacteria</taxon>
        <taxon>Pseudomonadati</taxon>
        <taxon>Pseudomonadota</taxon>
        <taxon>Alphaproteobacteria</taxon>
        <taxon>Hyphomicrobiales</taxon>
        <taxon>Devosiaceae</taxon>
        <taxon>Pelagibacterium</taxon>
    </lineage>
</organism>
<proteinExistence type="predicted"/>
<reference evidence="3 4" key="1">
    <citation type="submission" date="2024-02" db="EMBL/GenBank/DDBJ databases">
        <title>Complete genome sequence of Pelagibacterium nitratireducens ZH15.</title>
        <authorList>
            <person name="Zhao L.H."/>
        </authorList>
    </citation>
    <scope>NUCLEOTIDE SEQUENCE [LARGE SCALE GENOMIC DNA]</scope>
    <source>
        <strain evidence="3 4">ZH15</strain>
    </source>
</reference>
<dbReference type="Pfam" id="PF12697">
    <property type="entry name" value="Abhydrolase_6"/>
    <property type="match status" value="1"/>
</dbReference>
<dbReference type="InterPro" id="IPR000073">
    <property type="entry name" value="AB_hydrolase_1"/>
</dbReference>
<keyword evidence="4" id="KW-1185">Reference proteome</keyword>
<evidence type="ECO:0000259" key="2">
    <source>
        <dbReference type="Pfam" id="PF12697"/>
    </source>
</evidence>
<dbReference type="PANTHER" id="PTHR43798">
    <property type="entry name" value="MONOACYLGLYCEROL LIPASE"/>
    <property type="match status" value="1"/>
</dbReference>
<protein>
    <submittedName>
        <fullName evidence="3">Alpha/beta hydrolase</fullName>
    </submittedName>
</protein>
<dbReference type="EMBL" id="CP146275">
    <property type="protein sequence ID" value="WWT31611.1"/>
    <property type="molecule type" value="Genomic_DNA"/>
</dbReference>
<feature type="signal peptide" evidence="1">
    <location>
        <begin position="1"/>
        <end position="19"/>
    </location>
</feature>
<feature type="chain" id="PRO_5047314599" evidence="1">
    <location>
        <begin position="20"/>
        <end position="278"/>
    </location>
</feature>
<accession>A0ABZ2I0V0</accession>
<dbReference type="InterPro" id="IPR029058">
    <property type="entry name" value="AB_hydrolase_fold"/>
</dbReference>
<name>A0ABZ2I0V0_9HYPH</name>
<gene>
    <name evidence="3" type="ORF">V6617_11330</name>
</gene>
<sequence length="278" mass="29546">MIFLKAAGLGVLLFLSSAAAPLSNEIESRMISNGDHRLAFNIIPGADPVIVLDAGGGNDSSYWTGFALDLAERTGSKVITYDRAGMGASDEVPGPWDLDAATDDLETGLRELGATQDVVLVSHSIAGEIATFLTIQQPSWFKGVVLVDANVPDFYTDDMVAALSAEYTPMIAELEDAPSTPANRQLIAVAQSFEEVSRAFHRAVWPVSVPVVVIGAEETPFGEEGPVADAWRAAHQSFTAGAPNRKYVLAEQSAHETIVIDSPDIIRQAISDIVEGGH</sequence>
<evidence type="ECO:0000313" key="3">
    <source>
        <dbReference type="EMBL" id="WWT31611.1"/>
    </source>
</evidence>